<accession>A0A2W5Y6P6</accession>
<dbReference type="InterPro" id="IPR043755">
    <property type="entry name" value="DUF5701"/>
</dbReference>
<organism evidence="1 2">
    <name type="scientific">Xylanimonas oleitrophica</name>
    <dbReference type="NCBI Taxonomy" id="2607479"/>
    <lineage>
        <taxon>Bacteria</taxon>
        <taxon>Bacillati</taxon>
        <taxon>Actinomycetota</taxon>
        <taxon>Actinomycetes</taxon>
        <taxon>Micrococcales</taxon>
        <taxon>Promicromonosporaceae</taxon>
        <taxon>Xylanimonas</taxon>
    </lineage>
</organism>
<dbReference type="Pfam" id="PF18959">
    <property type="entry name" value="DUF5701"/>
    <property type="match status" value="1"/>
</dbReference>
<keyword evidence="2" id="KW-1185">Reference proteome</keyword>
<comment type="caution">
    <text evidence="1">The sequence shown here is derived from an EMBL/GenBank/DDBJ whole genome shotgun (WGS) entry which is preliminary data.</text>
</comment>
<protein>
    <submittedName>
        <fullName evidence="1">Uncharacterized protein</fullName>
    </submittedName>
</protein>
<dbReference type="Proteomes" id="UP000248783">
    <property type="component" value="Unassembled WGS sequence"/>
</dbReference>
<dbReference type="AlphaFoldDB" id="A0A2W5Y6P6"/>
<gene>
    <name evidence="1" type="ORF">DNL40_06845</name>
</gene>
<evidence type="ECO:0000313" key="2">
    <source>
        <dbReference type="Proteomes" id="UP000248783"/>
    </source>
</evidence>
<reference evidence="1 2" key="1">
    <citation type="submission" date="2018-06" db="EMBL/GenBank/DDBJ databases">
        <title>Whole genome sequencing of a novel hydrocarbon degrading bacterial strain, PW21 isolated from oil contaminated produced water sample.</title>
        <authorList>
            <person name="Nagkirti P."/>
            <person name="Shaikh A."/>
            <person name="Gowdaman V."/>
            <person name="Engineer A.E."/>
            <person name="Dagar S."/>
            <person name="Dhakephalkar P.K."/>
        </authorList>
    </citation>
    <scope>NUCLEOTIDE SEQUENCE [LARGE SCALE GENOMIC DNA]</scope>
    <source>
        <strain evidence="1 2">PW21</strain>
    </source>
</reference>
<proteinExistence type="predicted"/>
<evidence type="ECO:0000313" key="1">
    <source>
        <dbReference type="EMBL" id="PZR53914.1"/>
    </source>
</evidence>
<name>A0A2W5Y6P6_9MICO</name>
<dbReference type="EMBL" id="QKWH01000003">
    <property type="protein sequence ID" value="PZR53914.1"/>
    <property type="molecule type" value="Genomic_DNA"/>
</dbReference>
<sequence length="240" mass="24990">MQPAPPETSAPPALPPLTAQAERLVGLGVVHPDAAVTPARLRAAVAALAATVGTVGTAPATDALLVLHPRVAPPSSLAPHLRLPAPGRAGAAGEERAGFVVEDMTDVDLFGPTEGVELPAADVYAVLAPRRGDELRGWSPEEAAPALAAGGRTPLTLAEGIHWALQTPAVLERNACYMTLASRLRRPDGRYDSRTPALWVSGGTGRDGRERRGAPKVGWCWWGNRHTWLGFASAAGRVAA</sequence>